<dbReference type="AlphaFoldDB" id="A0A0U1KU40"/>
<keyword evidence="2" id="KW-1185">Reference proteome</keyword>
<gene>
    <name evidence="1" type="ORF">SpAn4DRAFT_1895</name>
</gene>
<dbReference type="RefSeq" id="WP_021169630.1">
    <property type="nucleotide sequence ID" value="NZ_CTRP01000003.1"/>
</dbReference>
<sequence>MAFTLQDAAAVWNKLHQNSGSTSPSVFMGNMAMDLGDYQSNDDLEKRLRELFKVAEVEYPEKSHVMHLKTTLLAALSRFDTK</sequence>
<reference evidence="2" key="1">
    <citation type="submission" date="2015-03" db="EMBL/GenBank/DDBJ databases">
        <authorList>
            <person name="Nijsse Bart"/>
        </authorList>
    </citation>
    <scope>NUCLEOTIDE SEQUENCE [LARGE SCALE GENOMIC DNA]</scope>
</reference>
<proteinExistence type="predicted"/>
<accession>A0A0U1KU40</accession>
<dbReference type="EMBL" id="CTRP01000003">
    <property type="protein sequence ID" value="CQR70917.1"/>
    <property type="molecule type" value="Genomic_DNA"/>
</dbReference>
<evidence type="ECO:0000313" key="2">
    <source>
        <dbReference type="Proteomes" id="UP000049855"/>
    </source>
</evidence>
<protein>
    <submittedName>
        <fullName evidence="1">Uncharacterized protein</fullName>
    </submittedName>
</protein>
<evidence type="ECO:0000313" key="1">
    <source>
        <dbReference type="EMBL" id="CQR70917.1"/>
    </source>
</evidence>
<dbReference type="Proteomes" id="UP000049855">
    <property type="component" value="Unassembled WGS sequence"/>
</dbReference>
<organism evidence="1 2">
    <name type="scientific">Sporomusa ovata</name>
    <dbReference type="NCBI Taxonomy" id="2378"/>
    <lineage>
        <taxon>Bacteria</taxon>
        <taxon>Bacillati</taxon>
        <taxon>Bacillota</taxon>
        <taxon>Negativicutes</taxon>
        <taxon>Selenomonadales</taxon>
        <taxon>Sporomusaceae</taxon>
        <taxon>Sporomusa</taxon>
    </lineage>
</organism>
<name>A0A0U1KU40_9FIRM</name>